<comment type="caution">
    <text evidence="1">The sequence shown here is derived from an EMBL/GenBank/DDBJ whole genome shotgun (WGS) entry which is preliminary data.</text>
</comment>
<protein>
    <submittedName>
        <fullName evidence="1">Uncharacterized protein</fullName>
    </submittedName>
</protein>
<sequence length="396" mass="44449">MLHAMIAALLLAMVATTVVAAPPPTELTFPRSSIVYHEEPQDDKCCFALKAVHIMDTGEVKDVGIVKQSTIGELRIGGPFQQGFFCVNPDDGAIKDGRDNTCFINQETQHFQCFRGLHGTNLFKFKELDLPNGAVVPLLTQDGNESFFMCPTTRGVDPVSSTYNIFSASMPQRIDCTQIVLFQHQQTPDVCHIDHDDHFLKFLHKRRYSLSQEHFCKAFSGNSPLSPLIFPKNSAEVNWQYDSGFVTMPNPTNALNLHLEFHIPASYVPAVADSAPGRMCALQFRMPVCPEAPAGYPCVGEKDTFYMLVRLSKDSHASYNGSKMRIHHTIRPGEKVTLFQFSCDVDIKKKNREITWHVIGGHFKSRSPETTMGYDVLFDDEKGDWARNAFFVEACE</sequence>
<dbReference type="Proteomes" id="UP000805649">
    <property type="component" value="Unassembled WGS sequence"/>
</dbReference>
<organism evidence="1 2">
    <name type="scientific">Colletotrichum truncatum</name>
    <name type="common">Anthracnose fungus</name>
    <name type="synonym">Colletotrichum capsici</name>
    <dbReference type="NCBI Taxonomy" id="5467"/>
    <lineage>
        <taxon>Eukaryota</taxon>
        <taxon>Fungi</taxon>
        <taxon>Dikarya</taxon>
        <taxon>Ascomycota</taxon>
        <taxon>Pezizomycotina</taxon>
        <taxon>Sordariomycetes</taxon>
        <taxon>Hypocreomycetidae</taxon>
        <taxon>Glomerellales</taxon>
        <taxon>Glomerellaceae</taxon>
        <taxon>Colletotrichum</taxon>
        <taxon>Colletotrichum truncatum species complex</taxon>
    </lineage>
</organism>
<gene>
    <name evidence="1" type="ORF">CTRU02_200732</name>
</gene>
<reference evidence="1 2" key="1">
    <citation type="journal article" date="2020" name="Phytopathology">
        <title>Genome Sequence Resources of Colletotrichum truncatum, C. plurivorum, C. musicola, and C. sojae: Four Species Pathogenic to Soybean (Glycine max).</title>
        <authorList>
            <person name="Rogerio F."/>
            <person name="Boufleur T.R."/>
            <person name="Ciampi-Guillardi M."/>
            <person name="Sukno S.A."/>
            <person name="Thon M.R."/>
            <person name="Massola Junior N.S."/>
            <person name="Baroncelli R."/>
        </authorList>
    </citation>
    <scope>NUCLEOTIDE SEQUENCE [LARGE SCALE GENOMIC DNA]</scope>
    <source>
        <strain evidence="1 2">CMES1059</strain>
    </source>
</reference>
<dbReference type="EMBL" id="VUJX02000001">
    <property type="protein sequence ID" value="KAL0942846.1"/>
    <property type="molecule type" value="Genomic_DNA"/>
</dbReference>
<evidence type="ECO:0000313" key="2">
    <source>
        <dbReference type="Proteomes" id="UP000805649"/>
    </source>
</evidence>
<evidence type="ECO:0000313" key="1">
    <source>
        <dbReference type="EMBL" id="KAL0942846.1"/>
    </source>
</evidence>
<proteinExistence type="predicted"/>
<name>A0ACC3ZFE8_COLTU</name>
<accession>A0ACC3ZFE8</accession>
<keyword evidence="2" id="KW-1185">Reference proteome</keyword>